<keyword evidence="1" id="KW-0472">Membrane</keyword>
<dbReference type="EMBL" id="VOSB01000006">
    <property type="protein sequence ID" value="TXE18813.1"/>
    <property type="molecule type" value="Genomic_DNA"/>
</dbReference>
<dbReference type="OrthoDB" id="822590at2"/>
<proteinExistence type="predicted"/>
<dbReference type="Pfam" id="PF19578">
    <property type="entry name" value="DUF6090"/>
    <property type="match status" value="1"/>
</dbReference>
<keyword evidence="3" id="KW-1185">Reference proteome</keyword>
<sequence>MIKFFRNLRQNMIKENKVSRYLLYALGEIILVVIGILIALTINNSNEDRKSRKQEIKYLKNVQTDITIEFKNNDSIMKYRAATAQAAAHMLDFKTLETAGDIISLEMTINQVFQRLIFIPTNNTYKELVSSGNLNYITNDSIKNQLLELDKMYVYINNSEHHMYREYEEYLYNVSIKNGKMLNALDFQKTAATGVATPIHPSQIHTATVIPELNQLLKKNEFRNGLKLSVMNNTGIAAAHKEMIQLLHKLNQLIQDDLNKD</sequence>
<organism evidence="2 3">
    <name type="scientific">Psychroserpens burtonensis</name>
    <dbReference type="NCBI Taxonomy" id="49278"/>
    <lineage>
        <taxon>Bacteria</taxon>
        <taxon>Pseudomonadati</taxon>
        <taxon>Bacteroidota</taxon>
        <taxon>Flavobacteriia</taxon>
        <taxon>Flavobacteriales</taxon>
        <taxon>Flavobacteriaceae</taxon>
        <taxon>Psychroserpens</taxon>
    </lineage>
</organism>
<evidence type="ECO:0000313" key="2">
    <source>
        <dbReference type="EMBL" id="TXE18813.1"/>
    </source>
</evidence>
<dbReference type="Proteomes" id="UP000321938">
    <property type="component" value="Unassembled WGS sequence"/>
</dbReference>
<dbReference type="RefSeq" id="WP_147231276.1">
    <property type="nucleotide sequence ID" value="NZ_VOSB01000006.1"/>
</dbReference>
<name>A0A5C7BC02_9FLAO</name>
<dbReference type="STRING" id="1123037.GCA_000425305_02744"/>
<dbReference type="InterPro" id="IPR045749">
    <property type="entry name" value="DUF6090"/>
</dbReference>
<gene>
    <name evidence="2" type="ORF">ES692_05005</name>
</gene>
<feature type="transmembrane region" description="Helical" evidence="1">
    <location>
        <begin position="21"/>
        <end position="42"/>
    </location>
</feature>
<keyword evidence="1" id="KW-1133">Transmembrane helix</keyword>
<dbReference type="AlphaFoldDB" id="A0A5C7BC02"/>
<accession>A0A5C7BC02</accession>
<reference evidence="2 3" key="1">
    <citation type="submission" date="2019-08" db="EMBL/GenBank/DDBJ databases">
        <title>Genome of Psychroserpens burtonensis ACAM 167.</title>
        <authorList>
            <person name="Bowman J.P."/>
        </authorList>
    </citation>
    <scope>NUCLEOTIDE SEQUENCE [LARGE SCALE GENOMIC DNA]</scope>
    <source>
        <strain evidence="2 3">ACAM 167</strain>
    </source>
</reference>
<evidence type="ECO:0000313" key="3">
    <source>
        <dbReference type="Proteomes" id="UP000321938"/>
    </source>
</evidence>
<keyword evidence="1" id="KW-0812">Transmembrane</keyword>
<evidence type="ECO:0000256" key="1">
    <source>
        <dbReference type="SAM" id="Phobius"/>
    </source>
</evidence>
<comment type="caution">
    <text evidence="2">The sequence shown here is derived from an EMBL/GenBank/DDBJ whole genome shotgun (WGS) entry which is preliminary data.</text>
</comment>
<protein>
    <submittedName>
        <fullName evidence="2">Uncharacterized protein</fullName>
    </submittedName>
</protein>